<dbReference type="eggNOG" id="COG0469">
    <property type="taxonomic scope" value="Bacteria"/>
</dbReference>
<keyword evidence="13 16" id="KW-0324">Glycolysis</keyword>
<dbReference type="Gene3D" id="3.20.20.60">
    <property type="entry name" value="Phosphoenolpyruvate-binding domains"/>
    <property type="match status" value="1"/>
</dbReference>
<evidence type="ECO:0000313" key="19">
    <source>
        <dbReference type="EMBL" id="ACK52586.1"/>
    </source>
</evidence>
<evidence type="ECO:0000256" key="1">
    <source>
        <dbReference type="ARBA" id="ARBA00001946"/>
    </source>
</evidence>
<keyword evidence="20" id="KW-1185">Reference proteome</keyword>
<evidence type="ECO:0000256" key="3">
    <source>
        <dbReference type="ARBA" id="ARBA00004997"/>
    </source>
</evidence>
<comment type="cofactor">
    <cofactor evidence="1">
        <name>Mg(2+)</name>
        <dbReference type="ChEBI" id="CHEBI:18420"/>
    </cofactor>
</comment>
<dbReference type="GO" id="GO:0005524">
    <property type="term" value="F:ATP binding"/>
    <property type="evidence" value="ECO:0007669"/>
    <property type="project" value="UniProtKB-KW"/>
</dbReference>
<keyword evidence="11" id="KW-0067">ATP-binding</keyword>
<keyword evidence="10 16" id="KW-0418">Kinase</keyword>
<dbReference type="OrthoDB" id="9812123at2"/>
<dbReference type="SUPFAM" id="SSF51621">
    <property type="entry name" value="Phosphoenolpyruvate/pyruvate domain"/>
    <property type="match status" value="1"/>
</dbReference>
<dbReference type="GO" id="GO:0030955">
    <property type="term" value="F:potassium ion binding"/>
    <property type="evidence" value="ECO:0007669"/>
    <property type="project" value="UniProtKB-UniRule"/>
</dbReference>
<dbReference type="Gene3D" id="2.40.33.10">
    <property type="entry name" value="PK beta-barrel domain-like"/>
    <property type="match status" value="1"/>
</dbReference>
<evidence type="ECO:0000256" key="4">
    <source>
        <dbReference type="ARBA" id="ARBA00008663"/>
    </source>
</evidence>
<evidence type="ECO:0000256" key="2">
    <source>
        <dbReference type="ARBA" id="ARBA00001958"/>
    </source>
</evidence>
<dbReference type="HOGENOM" id="CLU_015439_0_2_5"/>
<evidence type="ECO:0000256" key="16">
    <source>
        <dbReference type="RuleBase" id="RU000504"/>
    </source>
</evidence>
<proteinExistence type="inferred from homology"/>
<dbReference type="InterPro" id="IPR001697">
    <property type="entry name" value="Pyr_Knase"/>
</dbReference>
<keyword evidence="7 16" id="KW-0808">Transferase</keyword>
<dbReference type="InterPro" id="IPR036918">
    <property type="entry name" value="Pyrv_Knase_C_sf"/>
</dbReference>
<comment type="catalytic activity">
    <reaction evidence="16">
        <text>pyruvate + ATP = phosphoenolpyruvate + ADP + H(+)</text>
        <dbReference type="Rhea" id="RHEA:18157"/>
        <dbReference type="ChEBI" id="CHEBI:15361"/>
        <dbReference type="ChEBI" id="CHEBI:15378"/>
        <dbReference type="ChEBI" id="CHEBI:30616"/>
        <dbReference type="ChEBI" id="CHEBI:58702"/>
        <dbReference type="ChEBI" id="CHEBI:456216"/>
        <dbReference type="EC" id="2.7.1.40"/>
    </reaction>
</comment>
<comment type="pathway">
    <text evidence="3 16">Carbohydrate degradation; glycolysis; pyruvate from D-glyceraldehyde 3-phosphate: step 5/5.</text>
</comment>
<name>B8EJ94_METSB</name>
<dbReference type="FunFam" id="2.40.33.10:FF:000001">
    <property type="entry name" value="Pyruvate kinase"/>
    <property type="match status" value="1"/>
</dbReference>
<sequence length="497" mass="53285">MRRLRRCKIIATIGPASAKQETLAALFKAGADVFRINMSHASHDAMREQVRMIRAVQKEFKRPIGILLDLQGPKLRIGLFKDRAVKLARGATFTLDSNSEPGDETRVCLPHPEILRALVPGHTLLIDDGKVRLHVVTADASHAVAVVDVAGEISNRKGVSLPDTEIPVSPMTDKDRADLEAGLEAGVDWVAVSFVQRPEDVAEVKKLTRGRAAVMSKIEKPQAIAKLEEIVEISDGLMVARGDLGVEMPLEKVPGLQKRISRTARRLGKPVVVATQMLESMINAPVPTRAEVSDVATAVFEGADAVMLSAESAAGHYPVEAVSTMNRIAEEVERDAYFRGIINAQRTTPEATGADAIAVAARNVAETLDLKAIVAWTASGSTALRIARERPAAPILALTPFPETAGRLALAWGVHAVVTKDANDIADMSARASKFAFREGFAFVGDRIIIVAGVPFGTPGATNMVRIDFVEEAATMSSSDSTAVPLEQAAQAQQQQQ</sequence>
<accession>B8EJ94</accession>
<comment type="similarity">
    <text evidence="4 16">Belongs to the pyruvate kinase family.</text>
</comment>
<dbReference type="InterPro" id="IPR015793">
    <property type="entry name" value="Pyrv_Knase_brl"/>
</dbReference>
<evidence type="ECO:0000256" key="14">
    <source>
        <dbReference type="ARBA" id="ARBA00023317"/>
    </source>
</evidence>
<dbReference type="UniPathway" id="UPA00109">
    <property type="reaction ID" value="UER00188"/>
</dbReference>
<evidence type="ECO:0000259" key="18">
    <source>
        <dbReference type="Pfam" id="PF02887"/>
    </source>
</evidence>
<evidence type="ECO:0000256" key="11">
    <source>
        <dbReference type="ARBA" id="ARBA00022840"/>
    </source>
</evidence>
<dbReference type="InterPro" id="IPR015795">
    <property type="entry name" value="Pyrv_Knase_C"/>
</dbReference>
<organism evidence="19 20">
    <name type="scientific">Methylocella silvestris (strain DSM 15510 / CIP 108128 / LMG 27833 / NCIMB 13906 / BL2)</name>
    <dbReference type="NCBI Taxonomy" id="395965"/>
    <lineage>
        <taxon>Bacteria</taxon>
        <taxon>Pseudomonadati</taxon>
        <taxon>Pseudomonadota</taxon>
        <taxon>Alphaproteobacteria</taxon>
        <taxon>Hyphomicrobiales</taxon>
        <taxon>Beijerinckiaceae</taxon>
        <taxon>Methylocella</taxon>
    </lineage>
</organism>
<dbReference type="InterPro" id="IPR015806">
    <property type="entry name" value="Pyrv_Knase_insert_dom_sf"/>
</dbReference>
<keyword evidence="8" id="KW-0479">Metal-binding</keyword>
<dbReference type="Proteomes" id="UP000002257">
    <property type="component" value="Chromosome"/>
</dbReference>
<dbReference type="NCBIfam" id="NF004491">
    <property type="entry name" value="PRK05826.1"/>
    <property type="match status" value="1"/>
</dbReference>
<dbReference type="STRING" id="395965.Msil_3702"/>
<dbReference type="NCBIfam" id="NF004886">
    <property type="entry name" value="PRK06247.1"/>
    <property type="match status" value="1"/>
</dbReference>
<evidence type="ECO:0000256" key="7">
    <source>
        <dbReference type="ARBA" id="ARBA00022679"/>
    </source>
</evidence>
<dbReference type="GO" id="GO:0016301">
    <property type="term" value="F:kinase activity"/>
    <property type="evidence" value="ECO:0007669"/>
    <property type="project" value="UniProtKB-KW"/>
</dbReference>
<evidence type="ECO:0000259" key="17">
    <source>
        <dbReference type="Pfam" id="PF00224"/>
    </source>
</evidence>
<dbReference type="NCBIfam" id="NF004978">
    <property type="entry name" value="PRK06354.1"/>
    <property type="match status" value="1"/>
</dbReference>
<reference evidence="19 20" key="1">
    <citation type="journal article" date="2010" name="J. Bacteriol.">
        <title>Complete genome sequence of the aerobic facultative methanotroph Methylocella silvestris BL2.</title>
        <authorList>
            <person name="Chen Y."/>
            <person name="Crombie A."/>
            <person name="Rahman M.T."/>
            <person name="Dedysh S.N."/>
            <person name="Liesack W."/>
            <person name="Stott M.B."/>
            <person name="Alam M."/>
            <person name="Theisen A.R."/>
            <person name="Murrell J.C."/>
            <person name="Dunfield P.F."/>
        </authorList>
    </citation>
    <scope>NUCLEOTIDE SEQUENCE [LARGE SCALE GENOMIC DNA]</scope>
    <source>
        <strain evidence="20">DSM 15510 / CIP 108128 / LMG 27833 / NCIMB 13906 / BL2</strain>
    </source>
</reference>
<evidence type="ECO:0000256" key="15">
    <source>
        <dbReference type="NCBIfam" id="TIGR01064"/>
    </source>
</evidence>
<dbReference type="Pfam" id="PF00224">
    <property type="entry name" value="PK"/>
    <property type="match status" value="1"/>
</dbReference>
<dbReference type="GO" id="GO:0004743">
    <property type="term" value="F:pyruvate kinase activity"/>
    <property type="evidence" value="ECO:0007669"/>
    <property type="project" value="UniProtKB-UniRule"/>
</dbReference>
<gene>
    <name evidence="19" type="ordered locus">Msil_3702</name>
</gene>
<dbReference type="PRINTS" id="PR01050">
    <property type="entry name" value="PYRUVTKNASE"/>
</dbReference>
<dbReference type="InterPro" id="IPR018209">
    <property type="entry name" value="Pyrv_Knase_AS"/>
</dbReference>
<keyword evidence="14 19" id="KW-0670">Pyruvate</keyword>
<dbReference type="Gene3D" id="3.40.1380.20">
    <property type="entry name" value="Pyruvate kinase, C-terminal domain"/>
    <property type="match status" value="1"/>
</dbReference>
<dbReference type="PANTHER" id="PTHR11817">
    <property type="entry name" value="PYRUVATE KINASE"/>
    <property type="match status" value="1"/>
</dbReference>
<feature type="domain" description="Pyruvate kinase barrel" evidence="17">
    <location>
        <begin position="5"/>
        <end position="322"/>
    </location>
</feature>
<dbReference type="SUPFAM" id="SSF52935">
    <property type="entry name" value="PK C-terminal domain-like"/>
    <property type="match status" value="1"/>
</dbReference>
<keyword evidence="12 16" id="KW-0460">Magnesium</keyword>
<dbReference type="InterPro" id="IPR011037">
    <property type="entry name" value="Pyrv_Knase-like_insert_dom_sf"/>
</dbReference>
<dbReference type="PROSITE" id="PS00110">
    <property type="entry name" value="PYRUVATE_KINASE"/>
    <property type="match status" value="1"/>
</dbReference>
<comment type="cofactor">
    <cofactor evidence="2">
        <name>K(+)</name>
        <dbReference type="ChEBI" id="CHEBI:29103"/>
    </cofactor>
</comment>
<dbReference type="FunFam" id="3.20.20.60:FF:000025">
    <property type="entry name" value="Pyruvate kinase"/>
    <property type="match status" value="1"/>
</dbReference>
<dbReference type="KEGG" id="msl:Msil_3702"/>
<evidence type="ECO:0000256" key="10">
    <source>
        <dbReference type="ARBA" id="ARBA00022777"/>
    </source>
</evidence>
<dbReference type="RefSeq" id="WP_012592654.1">
    <property type="nucleotide sequence ID" value="NC_011666.1"/>
</dbReference>
<dbReference type="AlphaFoldDB" id="B8EJ94"/>
<dbReference type="EC" id="2.7.1.40" evidence="5 15"/>
<protein>
    <recommendedName>
        <fullName evidence="6 15">Pyruvate kinase</fullName>
        <ecNumber evidence="5 15">2.7.1.40</ecNumber>
    </recommendedName>
</protein>
<dbReference type="EMBL" id="CP001280">
    <property type="protein sequence ID" value="ACK52586.1"/>
    <property type="molecule type" value="Genomic_DNA"/>
</dbReference>
<evidence type="ECO:0000256" key="12">
    <source>
        <dbReference type="ARBA" id="ARBA00022842"/>
    </source>
</evidence>
<dbReference type="SUPFAM" id="SSF50800">
    <property type="entry name" value="PK beta-barrel domain-like"/>
    <property type="match status" value="1"/>
</dbReference>
<evidence type="ECO:0000256" key="6">
    <source>
        <dbReference type="ARBA" id="ARBA00018587"/>
    </source>
</evidence>
<dbReference type="GO" id="GO:0000287">
    <property type="term" value="F:magnesium ion binding"/>
    <property type="evidence" value="ECO:0007669"/>
    <property type="project" value="UniProtKB-UniRule"/>
</dbReference>
<evidence type="ECO:0000256" key="13">
    <source>
        <dbReference type="ARBA" id="ARBA00023152"/>
    </source>
</evidence>
<dbReference type="InterPro" id="IPR015813">
    <property type="entry name" value="Pyrv/PenolPyrv_kinase-like_dom"/>
</dbReference>
<keyword evidence="9" id="KW-0547">Nucleotide-binding</keyword>
<evidence type="ECO:0000256" key="5">
    <source>
        <dbReference type="ARBA" id="ARBA00012142"/>
    </source>
</evidence>
<evidence type="ECO:0000256" key="8">
    <source>
        <dbReference type="ARBA" id="ARBA00022723"/>
    </source>
</evidence>
<dbReference type="Pfam" id="PF02887">
    <property type="entry name" value="PK_C"/>
    <property type="match status" value="1"/>
</dbReference>
<evidence type="ECO:0000313" key="20">
    <source>
        <dbReference type="Proteomes" id="UP000002257"/>
    </source>
</evidence>
<dbReference type="InterPro" id="IPR040442">
    <property type="entry name" value="Pyrv_kinase-like_dom_sf"/>
</dbReference>
<evidence type="ECO:0000256" key="9">
    <source>
        <dbReference type="ARBA" id="ARBA00022741"/>
    </source>
</evidence>
<dbReference type="NCBIfam" id="TIGR01064">
    <property type="entry name" value="pyruv_kin"/>
    <property type="match status" value="1"/>
</dbReference>
<feature type="domain" description="Pyruvate kinase C-terminal" evidence="18">
    <location>
        <begin position="355"/>
        <end position="467"/>
    </location>
</feature>